<keyword evidence="3" id="KW-1185">Reference proteome</keyword>
<dbReference type="InterPro" id="IPR005122">
    <property type="entry name" value="Uracil-DNA_glycosylase-like"/>
</dbReference>
<comment type="caution">
    <text evidence="2">The sequence shown here is derived from an EMBL/GenBank/DDBJ whole genome shotgun (WGS) entry which is preliminary data.</text>
</comment>
<evidence type="ECO:0000313" key="2">
    <source>
        <dbReference type="EMBL" id="TLS37452.1"/>
    </source>
</evidence>
<dbReference type="EMBL" id="SWLG01000006">
    <property type="protein sequence ID" value="TLS37452.1"/>
    <property type="molecule type" value="Genomic_DNA"/>
</dbReference>
<accession>A0A5R9F1E1</accession>
<reference evidence="2 3" key="1">
    <citation type="submission" date="2019-04" db="EMBL/GenBank/DDBJ databases">
        <title>Bacillus caeni sp. nov., a bacterium isolated from mangrove sediment.</title>
        <authorList>
            <person name="Huang H."/>
            <person name="Mo K."/>
            <person name="Hu Y."/>
        </authorList>
    </citation>
    <scope>NUCLEOTIDE SEQUENCE [LARGE SCALE GENOMIC DNA]</scope>
    <source>
        <strain evidence="2 3">HB172195</strain>
    </source>
</reference>
<sequence>MDELIKKYETAMEELEESYGVEGVITEDTRMVFILESPHTAEVKNNIPVAGSSGATMTRNLFEDNINEPLGLLIKKHLKESKELPRLEKIGLLNVSNIPLQKRPYKKEDLTGTKLELLEQFEKVRKNNQKDSFKESDLEAAQELLLKKFRNRLNNFTDRSLILVPCGRFAQKFFRIANVTADGWRVIEEVPHPSYNSWSRDRYKDQIEEVRRALKSA</sequence>
<dbReference type="AlphaFoldDB" id="A0A5R9F1E1"/>
<dbReference type="Proteomes" id="UP000308230">
    <property type="component" value="Unassembled WGS sequence"/>
</dbReference>
<evidence type="ECO:0000259" key="1">
    <source>
        <dbReference type="Pfam" id="PF03167"/>
    </source>
</evidence>
<organism evidence="2 3">
    <name type="scientific">Exobacillus caeni</name>
    <dbReference type="NCBI Taxonomy" id="2574798"/>
    <lineage>
        <taxon>Bacteria</taxon>
        <taxon>Bacillati</taxon>
        <taxon>Bacillota</taxon>
        <taxon>Bacilli</taxon>
        <taxon>Bacillales</taxon>
        <taxon>Guptibacillaceae</taxon>
        <taxon>Exobacillus</taxon>
    </lineage>
</organism>
<feature type="domain" description="Uracil-DNA glycosylase-like" evidence="1">
    <location>
        <begin position="25"/>
        <end position="212"/>
    </location>
</feature>
<evidence type="ECO:0000313" key="3">
    <source>
        <dbReference type="Proteomes" id="UP000308230"/>
    </source>
</evidence>
<name>A0A5R9F1E1_9BACL</name>
<proteinExistence type="predicted"/>
<dbReference type="OrthoDB" id="5066079at2"/>
<dbReference type="RefSeq" id="WP_138125896.1">
    <property type="nucleotide sequence ID" value="NZ_SWLG01000006.1"/>
</dbReference>
<gene>
    <name evidence="2" type="ORF">FCL54_09910</name>
</gene>
<dbReference type="Pfam" id="PF03167">
    <property type="entry name" value="UDG"/>
    <property type="match status" value="1"/>
</dbReference>
<protein>
    <recommendedName>
        <fullName evidence="1">Uracil-DNA glycosylase-like domain-containing protein</fullName>
    </recommendedName>
</protein>